<dbReference type="eggNOG" id="COG0745">
    <property type="taxonomic scope" value="Bacteria"/>
</dbReference>
<evidence type="ECO:0000259" key="6">
    <source>
        <dbReference type="PROSITE" id="PS50110"/>
    </source>
</evidence>
<evidence type="ECO:0000256" key="2">
    <source>
        <dbReference type="ARBA" id="ARBA00023125"/>
    </source>
</evidence>
<evidence type="ECO:0000256" key="4">
    <source>
        <dbReference type="PROSITE-ProRule" id="PRU00169"/>
    </source>
</evidence>
<dbReference type="InterPro" id="IPR036388">
    <property type="entry name" value="WH-like_DNA-bd_sf"/>
</dbReference>
<gene>
    <name evidence="8" type="ORF">HMPREF0391_11806</name>
</gene>
<protein>
    <submittedName>
        <fullName evidence="8">Response regulator receiver domain protein</fullName>
    </submittedName>
</protein>
<dbReference type="Proteomes" id="UP000004063">
    <property type="component" value="Chromosome"/>
</dbReference>
<dbReference type="GO" id="GO:0000976">
    <property type="term" value="F:transcription cis-regulatory region binding"/>
    <property type="evidence" value="ECO:0007669"/>
    <property type="project" value="TreeGrafter"/>
</dbReference>
<keyword evidence="4" id="KW-0597">Phosphoprotein</keyword>
<dbReference type="PANTHER" id="PTHR48111">
    <property type="entry name" value="REGULATOR OF RPOS"/>
    <property type="match status" value="1"/>
</dbReference>
<comment type="caution">
    <text evidence="8">The sequence shown here is derived from an EMBL/GenBank/DDBJ whole genome shotgun (WGS) entry which is preliminary data.</text>
</comment>
<organism evidence="8">
    <name type="scientific">Finegoldia magna ATCC 53516</name>
    <dbReference type="NCBI Taxonomy" id="525282"/>
    <lineage>
        <taxon>Bacteria</taxon>
        <taxon>Bacillati</taxon>
        <taxon>Bacillota</taxon>
        <taxon>Tissierellia</taxon>
        <taxon>Tissierellales</taxon>
        <taxon>Peptoniphilaceae</taxon>
        <taxon>Finegoldia</taxon>
    </lineage>
</organism>
<dbReference type="CDD" id="cd00383">
    <property type="entry name" value="trans_reg_C"/>
    <property type="match status" value="1"/>
</dbReference>
<keyword evidence="2 5" id="KW-0238">DNA-binding</keyword>
<reference evidence="8" key="1">
    <citation type="submission" date="2010-05" db="EMBL/GenBank/DDBJ databases">
        <authorList>
            <person name="Muzny D."/>
            <person name="Qin X."/>
            <person name="Buhay C."/>
            <person name="Dugan-Rocha S."/>
            <person name="Ding Y."/>
            <person name="Chen G."/>
            <person name="Hawes A."/>
            <person name="Holder M."/>
            <person name="Jhangiani S."/>
            <person name="Johnson A."/>
            <person name="Khan Z."/>
            <person name="Li Z."/>
            <person name="Liu W."/>
            <person name="Liu X."/>
            <person name="Perez L."/>
            <person name="Shen H."/>
            <person name="Wang Q."/>
            <person name="Watt J."/>
            <person name="Xi L."/>
            <person name="Xin Y."/>
            <person name="Zhou J."/>
            <person name="Deng J."/>
            <person name="Jiang H."/>
            <person name="Liu Y."/>
            <person name="Qu J."/>
            <person name="Song X.-Z."/>
            <person name="Zhang L."/>
            <person name="Villasana D."/>
            <person name="Johnson A."/>
            <person name="Liu J."/>
            <person name="Liyanage D."/>
            <person name="Lorensuhewa L."/>
            <person name="Robinson T."/>
            <person name="Song A."/>
            <person name="Song B.-B."/>
            <person name="Dinh H."/>
            <person name="Thornton R."/>
            <person name="Coyle M."/>
            <person name="Francisco L."/>
            <person name="Jackson L."/>
            <person name="Javaid M."/>
            <person name="Korchina V."/>
            <person name="Kovar C."/>
            <person name="Mata R."/>
            <person name="Mathew T."/>
            <person name="Ngo R."/>
            <person name="Nguyen L."/>
            <person name="Nguyen N."/>
            <person name="Okwuonu G."/>
            <person name="Ongeri F."/>
            <person name="Pham C."/>
            <person name="Simmons D."/>
            <person name="Wilczek-Boney K."/>
            <person name="Hale W."/>
            <person name="Jakkamsetti A."/>
            <person name="Pham P."/>
            <person name="Ruth R."/>
            <person name="San Lucas F."/>
            <person name="Warren J."/>
            <person name="Zhang J."/>
            <person name="Zhao Z."/>
            <person name="Zhou C."/>
            <person name="Zhu D."/>
            <person name="Lee S."/>
            <person name="Bess C."/>
            <person name="Blankenburg K."/>
            <person name="Forbes L."/>
            <person name="Fu Q."/>
            <person name="Gubbala S."/>
            <person name="Hirani K."/>
            <person name="Jayaseelan J.C."/>
            <person name="Lara F."/>
            <person name="Munidasa M."/>
            <person name="Palculict T."/>
            <person name="Patil S."/>
            <person name="Pu L.-L."/>
            <person name="Saada N."/>
            <person name="Tang L."/>
            <person name="Weissenberger G."/>
            <person name="Zhu Y."/>
            <person name="Hemphill L."/>
            <person name="Shang Y."/>
            <person name="Youmans B."/>
            <person name="Ayvaz T."/>
            <person name="Ross M."/>
            <person name="Santibanez J."/>
            <person name="Aqrawi P."/>
            <person name="Gross S."/>
            <person name="Joshi V."/>
            <person name="Fowler G."/>
            <person name="Nazareth L."/>
            <person name="Reid J."/>
            <person name="Worley K."/>
            <person name="Petrosino J."/>
            <person name="Highlander S."/>
            <person name="Gibbs R."/>
        </authorList>
    </citation>
    <scope>NUCLEOTIDE SEQUENCE [LARGE SCALE GENOMIC DNA]</scope>
    <source>
        <strain evidence="8">ATCC 53516</strain>
    </source>
</reference>
<keyword evidence="1" id="KW-0805">Transcription regulation</keyword>
<dbReference type="PROSITE" id="PS50110">
    <property type="entry name" value="RESPONSE_REGULATORY"/>
    <property type="match status" value="1"/>
</dbReference>
<dbReference type="HOGENOM" id="CLU_000445_30_3_9"/>
<evidence type="ECO:0000259" key="7">
    <source>
        <dbReference type="PROSITE" id="PS51755"/>
    </source>
</evidence>
<dbReference type="Gene3D" id="1.10.10.10">
    <property type="entry name" value="Winged helix-like DNA-binding domain superfamily/Winged helix DNA-binding domain"/>
    <property type="match status" value="1"/>
</dbReference>
<dbReference type="AlphaFoldDB" id="D6SBI4"/>
<dbReference type="PROSITE" id="PS51755">
    <property type="entry name" value="OMPR_PHOB"/>
    <property type="match status" value="1"/>
</dbReference>
<feature type="modified residue" description="4-aspartylphosphate" evidence="4">
    <location>
        <position position="96"/>
    </location>
</feature>
<keyword evidence="3" id="KW-0804">Transcription</keyword>
<evidence type="ECO:0000256" key="3">
    <source>
        <dbReference type="ARBA" id="ARBA00023163"/>
    </source>
</evidence>
<feature type="DNA-binding region" description="OmpR/PhoB-type" evidence="5">
    <location>
        <begin position="170"/>
        <end position="268"/>
    </location>
</feature>
<dbReference type="Gene3D" id="3.40.50.2300">
    <property type="match status" value="1"/>
</dbReference>
<dbReference type="PANTHER" id="PTHR48111:SF43">
    <property type="entry name" value="STAGE 0 SPORULATION PROTEIN A HOMOLOG"/>
    <property type="match status" value="1"/>
</dbReference>
<sequence length="274" mass="32333">MKTSALRRWLVSLGLIALEQTTRFTGGHDWKIAIVSFFHKFMYNFSMKVLIIEDDRIILNSLKKYLENWEYEVFTNSGINIMEDVKNIKPDIILMDIILPSFNGYFWCEKIRNTTDIPIIFISSKSEDLDIIMGMQMGADDYITKPFNFDVLMVKINAVMKRYYGNNIIKSVLEFNDVMLFVNEFRLEFNENKTNLTKTEMLILKSLFEAKGEIVTREKLMDQCWQNDFFIDDNTLAVNINRIRKKLNKLGLEDFLLTKKYSGYYLNDGRDQNE</sequence>
<dbReference type="Pfam" id="PF00486">
    <property type="entry name" value="Trans_reg_C"/>
    <property type="match status" value="1"/>
</dbReference>
<evidence type="ECO:0000256" key="5">
    <source>
        <dbReference type="PROSITE-ProRule" id="PRU01091"/>
    </source>
</evidence>
<dbReference type="GO" id="GO:0000156">
    <property type="term" value="F:phosphorelay response regulator activity"/>
    <property type="evidence" value="ECO:0007669"/>
    <property type="project" value="TreeGrafter"/>
</dbReference>
<dbReference type="SUPFAM" id="SSF46894">
    <property type="entry name" value="C-terminal effector domain of the bipartite response regulators"/>
    <property type="match status" value="1"/>
</dbReference>
<dbReference type="SUPFAM" id="SSF52172">
    <property type="entry name" value="CheY-like"/>
    <property type="match status" value="1"/>
</dbReference>
<name>D6SBI4_FINMA</name>
<dbReference type="InterPro" id="IPR039420">
    <property type="entry name" value="WalR-like"/>
</dbReference>
<feature type="domain" description="Response regulatory" evidence="6">
    <location>
        <begin position="48"/>
        <end position="160"/>
    </location>
</feature>
<dbReference type="Pfam" id="PF00072">
    <property type="entry name" value="Response_reg"/>
    <property type="match status" value="1"/>
</dbReference>
<evidence type="ECO:0000256" key="1">
    <source>
        <dbReference type="ARBA" id="ARBA00023015"/>
    </source>
</evidence>
<evidence type="ECO:0000313" key="8">
    <source>
        <dbReference type="EMBL" id="EFH92834.1"/>
    </source>
</evidence>
<dbReference type="GO" id="GO:0005829">
    <property type="term" value="C:cytosol"/>
    <property type="evidence" value="ECO:0007669"/>
    <property type="project" value="TreeGrafter"/>
</dbReference>
<accession>D6SBI4</accession>
<feature type="domain" description="OmpR/PhoB-type" evidence="7">
    <location>
        <begin position="170"/>
        <end position="268"/>
    </location>
</feature>
<proteinExistence type="predicted"/>
<dbReference type="SMART" id="SM00448">
    <property type="entry name" value="REC"/>
    <property type="match status" value="1"/>
</dbReference>
<dbReference type="STRING" id="525282.HMPREF0391_11806"/>
<dbReference type="InterPro" id="IPR016032">
    <property type="entry name" value="Sig_transdc_resp-reg_C-effctor"/>
</dbReference>
<dbReference type="InterPro" id="IPR001867">
    <property type="entry name" value="OmpR/PhoB-type_DNA-bd"/>
</dbReference>
<dbReference type="GO" id="GO:0032993">
    <property type="term" value="C:protein-DNA complex"/>
    <property type="evidence" value="ECO:0007669"/>
    <property type="project" value="TreeGrafter"/>
</dbReference>
<dbReference type="InterPro" id="IPR011006">
    <property type="entry name" value="CheY-like_superfamily"/>
</dbReference>
<dbReference type="SMART" id="SM00862">
    <property type="entry name" value="Trans_reg_C"/>
    <property type="match status" value="1"/>
</dbReference>
<dbReference type="EMBL" id="ACHM02000003">
    <property type="protein sequence ID" value="EFH92834.1"/>
    <property type="molecule type" value="Genomic_DNA"/>
</dbReference>
<dbReference type="InterPro" id="IPR001789">
    <property type="entry name" value="Sig_transdc_resp-reg_receiver"/>
</dbReference>
<dbReference type="GO" id="GO:0006355">
    <property type="term" value="P:regulation of DNA-templated transcription"/>
    <property type="evidence" value="ECO:0007669"/>
    <property type="project" value="InterPro"/>
</dbReference>